<sequence length="107" mass="11599">MKPLLYALLVVSLAGCNEDNKNDRESNVAKSQFIYEIDTQTCAPVEHCSNIGRIDCDSETDGPLYYFDLQSEEVVSTCGGVCLAPTGDQVAVCETMCPPPAFNCVEP</sequence>
<reference evidence="1 2" key="1">
    <citation type="submission" date="2019-11" db="EMBL/GenBank/DDBJ databases">
        <authorList>
            <person name="Holert J."/>
        </authorList>
    </citation>
    <scope>NUCLEOTIDE SEQUENCE [LARGE SCALE GENOMIC DNA]</scope>
    <source>
        <strain evidence="1">BC5_2</strain>
    </source>
</reference>
<dbReference type="Proteomes" id="UP000434580">
    <property type="component" value="Unassembled WGS sequence"/>
</dbReference>
<evidence type="ECO:0000313" key="1">
    <source>
        <dbReference type="EMBL" id="CAA0104321.1"/>
    </source>
</evidence>
<dbReference type="AlphaFoldDB" id="A0A5S9PJW9"/>
<protein>
    <recommendedName>
        <fullName evidence="3">Lipoprotein</fullName>
    </recommendedName>
</protein>
<dbReference type="PROSITE" id="PS51257">
    <property type="entry name" value="PROKAR_LIPOPROTEIN"/>
    <property type="match status" value="1"/>
</dbReference>
<dbReference type="EMBL" id="CACSII010000012">
    <property type="protein sequence ID" value="CAA0104321.1"/>
    <property type="molecule type" value="Genomic_DNA"/>
</dbReference>
<evidence type="ECO:0000313" key="2">
    <source>
        <dbReference type="Proteomes" id="UP000434580"/>
    </source>
</evidence>
<accession>A0A5S9PJW9</accession>
<name>A0A5S9PJW9_9GAMM</name>
<organism evidence="1 2">
    <name type="scientific">BD1-7 clade bacterium</name>
    <dbReference type="NCBI Taxonomy" id="2029982"/>
    <lineage>
        <taxon>Bacteria</taxon>
        <taxon>Pseudomonadati</taxon>
        <taxon>Pseudomonadota</taxon>
        <taxon>Gammaproteobacteria</taxon>
        <taxon>Cellvibrionales</taxon>
        <taxon>Spongiibacteraceae</taxon>
        <taxon>BD1-7 clade</taxon>
    </lineage>
</organism>
<proteinExistence type="predicted"/>
<gene>
    <name evidence="1" type="ORF">DPBNPPHM_01059</name>
</gene>
<evidence type="ECO:0008006" key="3">
    <source>
        <dbReference type="Google" id="ProtNLM"/>
    </source>
</evidence>